<dbReference type="OrthoDB" id="6385856at2"/>
<reference evidence="1 2" key="1">
    <citation type="submission" date="2016-10" db="EMBL/GenBank/DDBJ databases">
        <title>Arsenicibacter rosenii gen. nov., sp. nov., an efficient arsenic-methylating bacterium isolated from an arsenic-contaminated paddy soil.</title>
        <authorList>
            <person name="Huang K."/>
        </authorList>
    </citation>
    <scope>NUCLEOTIDE SEQUENCE [LARGE SCALE GENOMIC DNA]</scope>
    <source>
        <strain evidence="1 2">SM-1</strain>
    </source>
</reference>
<sequence>MGIWSELISKGNDRLQAMAVLPNGNYLISGTTQPDSTSTIYGYTRVFAKQTLQTTIYTVKEGSWTDPAVWSTGQLPSSADPVVLQHAITIPAGTTGNLAKLTYTLDGRVIFGDTSARIRVGFTAK</sequence>
<dbReference type="AlphaFoldDB" id="A0A1S2VE65"/>
<organism evidence="1 2">
    <name type="scientific">Arsenicibacter rosenii</name>
    <dbReference type="NCBI Taxonomy" id="1750698"/>
    <lineage>
        <taxon>Bacteria</taxon>
        <taxon>Pseudomonadati</taxon>
        <taxon>Bacteroidota</taxon>
        <taxon>Cytophagia</taxon>
        <taxon>Cytophagales</taxon>
        <taxon>Spirosomataceae</taxon>
        <taxon>Arsenicibacter</taxon>
    </lineage>
</organism>
<protein>
    <submittedName>
        <fullName evidence="1">Uncharacterized protein</fullName>
    </submittedName>
</protein>
<evidence type="ECO:0000313" key="2">
    <source>
        <dbReference type="Proteomes" id="UP000181790"/>
    </source>
</evidence>
<comment type="caution">
    <text evidence="1">The sequence shown here is derived from an EMBL/GenBank/DDBJ whole genome shotgun (WGS) entry which is preliminary data.</text>
</comment>
<accession>A0A1S2VE65</accession>
<proteinExistence type="predicted"/>
<dbReference type="Proteomes" id="UP000181790">
    <property type="component" value="Unassembled WGS sequence"/>
</dbReference>
<evidence type="ECO:0000313" key="1">
    <source>
        <dbReference type="EMBL" id="OIN57013.1"/>
    </source>
</evidence>
<name>A0A1S2VE65_9BACT</name>
<dbReference type="RefSeq" id="WP_071505356.1">
    <property type="nucleotide sequence ID" value="NZ_MORL01000016.1"/>
</dbReference>
<keyword evidence="2" id="KW-1185">Reference proteome</keyword>
<dbReference type="EMBL" id="MORL01000016">
    <property type="protein sequence ID" value="OIN57013.1"/>
    <property type="molecule type" value="Genomic_DNA"/>
</dbReference>
<gene>
    <name evidence="1" type="ORF">BLX24_21930</name>
</gene>